<comment type="caution">
    <text evidence="5">The sequence shown here is derived from an EMBL/GenBank/DDBJ whole genome shotgun (WGS) entry which is preliminary data.</text>
</comment>
<dbReference type="InterPro" id="IPR036388">
    <property type="entry name" value="WH-like_DNA-bd_sf"/>
</dbReference>
<dbReference type="Gene3D" id="3.40.50.2300">
    <property type="match status" value="1"/>
</dbReference>
<keyword evidence="1" id="KW-0805">Transcription regulation</keyword>
<dbReference type="InterPro" id="IPR016032">
    <property type="entry name" value="Sig_transdc_resp-reg_C-effctor"/>
</dbReference>
<sequence length="211" mass="24230">MELSTQYFDVHLLTRDNSYSRVIRDLLKVTFPYINLSCHEHFPQISENEAITIILFDVKTMPSPQNYGILPNKRKEKWIAVNVHSQTSLEWLEKGYSGQISHGLELLPKAVHAVVNGDIWFPRSILNKAIHHYQQGSENPAVLVEALSSRFLLTRKESEICKLMLQGLSNTQIARHSNVSINTVKTHASNVLHKLEIRSRYELMAMAREQV</sequence>
<keyword evidence="3" id="KW-0804">Transcription</keyword>
<dbReference type="AlphaFoldDB" id="A0A0C3HQ77"/>
<evidence type="ECO:0000256" key="2">
    <source>
        <dbReference type="ARBA" id="ARBA00023125"/>
    </source>
</evidence>
<accession>A0A0C3HQ77</accession>
<dbReference type="PANTHER" id="PTHR44688:SF16">
    <property type="entry name" value="DNA-BINDING TRANSCRIPTIONAL ACTIVATOR DEVR_DOSR"/>
    <property type="match status" value="1"/>
</dbReference>
<evidence type="ECO:0000256" key="3">
    <source>
        <dbReference type="ARBA" id="ARBA00023163"/>
    </source>
</evidence>
<dbReference type="PANTHER" id="PTHR44688">
    <property type="entry name" value="DNA-BINDING TRANSCRIPTIONAL ACTIVATOR DEVR_DOSR"/>
    <property type="match status" value="1"/>
</dbReference>
<dbReference type="PRINTS" id="PR00038">
    <property type="entry name" value="HTHLUXR"/>
</dbReference>
<dbReference type="Proteomes" id="UP000031977">
    <property type="component" value="Unassembled WGS sequence"/>
</dbReference>
<dbReference type="OrthoDB" id="9774661at2"/>
<dbReference type="Pfam" id="PF00196">
    <property type="entry name" value="GerE"/>
    <property type="match status" value="1"/>
</dbReference>
<evidence type="ECO:0000256" key="1">
    <source>
        <dbReference type="ARBA" id="ARBA00023015"/>
    </source>
</evidence>
<dbReference type="Gene3D" id="1.10.10.10">
    <property type="entry name" value="Winged helix-like DNA-binding domain superfamily/Winged helix DNA-binding domain"/>
    <property type="match status" value="1"/>
</dbReference>
<name>A0A0C3HQ77_9VIBR</name>
<gene>
    <name evidence="5" type="ORF">SU60_14435</name>
</gene>
<dbReference type="SUPFAM" id="SSF46894">
    <property type="entry name" value="C-terminal effector domain of the bipartite response regulators"/>
    <property type="match status" value="1"/>
</dbReference>
<protein>
    <submittedName>
        <fullName evidence="5">LuxR family transcriptional regulator</fullName>
    </submittedName>
</protein>
<dbReference type="InterPro" id="IPR000792">
    <property type="entry name" value="Tscrpt_reg_LuxR_C"/>
</dbReference>
<organism evidence="5 6">
    <name type="scientific">Vibrio mytili</name>
    <dbReference type="NCBI Taxonomy" id="50718"/>
    <lineage>
        <taxon>Bacteria</taxon>
        <taxon>Pseudomonadati</taxon>
        <taxon>Pseudomonadota</taxon>
        <taxon>Gammaproteobacteria</taxon>
        <taxon>Vibrionales</taxon>
        <taxon>Vibrionaceae</taxon>
        <taxon>Vibrio</taxon>
    </lineage>
</organism>
<dbReference type="SMART" id="SM00421">
    <property type="entry name" value="HTH_LUXR"/>
    <property type="match status" value="1"/>
</dbReference>
<feature type="domain" description="HTH luxR-type" evidence="4">
    <location>
        <begin position="146"/>
        <end position="211"/>
    </location>
</feature>
<proteinExistence type="predicted"/>
<dbReference type="RefSeq" id="WP_041156129.1">
    <property type="nucleotide sequence ID" value="NZ_CBCRVP010000009.1"/>
</dbReference>
<keyword evidence="2" id="KW-0238">DNA-binding</keyword>
<evidence type="ECO:0000259" key="4">
    <source>
        <dbReference type="PROSITE" id="PS50043"/>
    </source>
</evidence>
<keyword evidence="6" id="KW-1185">Reference proteome</keyword>
<dbReference type="GO" id="GO:0006355">
    <property type="term" value="P:regulation of DNA-templated transcription"/>
    <property type="evidence" value="ECO:0007669"/>
    <property type="project" value="InterPro"/>
</dbReference>
<reference evidence="5 6" key="1">
    <citation type="submission" date="2015-01" db="EMBL/GenBank/DDBJ databases">
        <title>Draft genome of Vibrio mytili type strain CAIM 528.</title>
        <authorList>
            <person name="Gonzalez-Castillo A."/>
            <person name="Gomez-Gil B."/>
            <person name="Enciso-Ibarra J."/>
        </authorList>
    </citation>
    <scope>NUCLEOTIDE SEQUENCE [LARGE SCALE GENOMIC DNA]</scope>
    <source>
        <strain evidence="5 6">CAIM 528</strain>
    </source>
</reference>
<dbReference type="CDD" id="cd06170">
    <property type="entry name" value="LuxR_C_like"/>
    <property type="match status" value="1"/>
</dbReference>
<dbReference type="GO" id="GO:0003677">
    <property type="term" value="F:DNA binding"/>
    <property type="evidence" value="ECO:0007669"/>
    <property type="project" value="UniProtKB-KW"/>
</dbReference>
<dbReference type="PROSITE" id="PS50043">
    <property type="entry name" value="HTH_LUXR_2"/>
    <property type="match status" value="1"/>
</dbReference>
<evidence type="ECO:0000313" key="6">
    <source>
        <dbReference type="Proteomes" id="UP000031977"/>
    </source>
</evidence>
<dbReference type="EMBL" id="JXOK01000053">
    <property type="protein sequence ID" value="KIN10286.1"/>
    <property type="molecule type" value="Genomic_DNA"/>
</dbReference>
<dbReference type="STRING" id="50718.SU60_14435"/>
<evidence type="ECO:0000313" key="5">
    <source>
        <dbReference type="EMBL" id="KIN10286.1"/>
    </source>
</evidence>